<gene>
    <name evidence="8" type="ORF">GO621_16535</name>
</gene>
<dbReference type="GO" id="GO:0008033">
    <property type="term" value="P:tRNA processing"/>
    <property type="evidence" value="ECO:0007669"/>
    <property type="project" value="UniProtKB-UniRule"/>
</dbReference>
<dbReference type="InterPro" id="IPR002052">
    <property type="entry name" value="DNA_methylase_N6_adenine_CS"/>
</dbReference>
<dbReference type="GO" id="GO:0032259">
    <property type="term" value="P:methylation"/>
    <property type="evidence" value="ECO:0007669"/>
    <property type="project" value="UniProtKB-KW"/>
</dbReference>
<dbReference type="GO" id="GO:0016430">
    <property type="term" value="F:tRNA (adenine-N6)-methyltransferase activity"/>
    <property type="evidence" value="ECO:0007669"/>
    <property type="project" value="UniProtKB-UniRule"/>
</dbReference>
<comment type="function">
    <text evidence="6">Specifically methylates the adenine in position 37 of tRNA(1)(Val) (anticodon cmo5UAC).</text>
</comment>
<evidence type="ECO:0000256" key="5">
    <source>
        <dbReference type="ARBA" id="ARBA00022694"/>
    </source>
</evidence>
<dbReference type="SUPFAM" id="SSF53335">
    <property type="entry name" value="S-adenosyl-L-methionine-dependent methyltransferases"/>
    <property type="match status" value="1"/>
</dbReference>
<keyword evidence="4 6" id="KW-0949">S-adenosyl-L-methionine</keyword>
<dbReference type="EMBL" id="WPIK01000018">
    <property type="protein sequence ID" value="MVN23132.1"/>
    <property type="molecule type" value="Genomic_DNA"/>
</dbReference>
<dbReference type="GO" id="GO:0003676">
    <property type="term" value="F:nucleic acid binding"/>
    <property type="evidence" value="ECO:0007669"/>
    <property type="project" value="InterPro"/>
</dbReference>
<dbReference type="CDD" id="cd02440">
    <property type="entry name" value="AdoMet_MTases"/>
    <property type="match status" value="1"/>
</dbReference>
<evidence type="ECO:0000256" key="1">
    <source>
        <dbReference type="ARBA" id="ARBA00022490"/>
    </source>
</evidence>
<sequence length="236" mass="26529">MGPVFRFKQFLVDQSDCAMKINTDGVLLGATASAENPKTILDIGTGTGVIALMLAQRFPDAQIDAVEIDLPSARTAEKNFRNSNFSGRLTLHQTSIEDFWQQKKHQQYDLIVSNPPFYLDTLTSPKENKTLSKHAVPEFFENLIKTIPKFLASTGSFWLILPPKTASVVKGLAQNSLFLQKEIAVSSFANDLPHRYLLSFGLKQTKTEQASFIIYQDQKVYSLAYQNLLKDFLTIF</sequence>
<protein>
    <recommendedName>
        <fullName evidence="6">tRNA1(Val) (adenine(37)-N6)-methyltransferase</fullName>
        <ecNumber evidence="6">2.1.1.223</ecNumber>
    </recommendedName>
    <alternativeName>
        <fullName evidence="6">tRNA m6A37 methyltransferase</fullName>
    </alternativeName>
</protein>
<comment type="caution">
    <text evidence="8">The sequence shown here is derived from an EMBL/GenBank/DDBJ whole genome shotgun (WGS) entry which is preliminary data.</text>
</comment>
<comment type="catalytic activity">
    <reaction evidence="6">
        <text>adenosine(37) in tRNA1(Val) + S-adenosyl-L-methionine = N(6)-methyladenosine(37) in tRNA1(Val) + S-adenosyl-L-homocysteine + H(+)</text>
        <dbReference type="Rhea" id="RHEA:43160"/>
        <dbReference type="Rhea" id="RHEA-COMP:10369"/>
        <dbReference type="Rhea" id="RHEA-COMP:10370"/>
        <dbReference type="ChEBI" id="CHEBI:15378"/>
        <dbReference type="ChEBI" id="CHEBI:57856"/>
        <dbReference type="ChEBI" id="CHEBI:59789"/>
        <dbReference type="ChEBI" id="CHEBI:74411"/>
        <dbReference type="ChEBI" id="CHEBI:74449"/>
        <dbReference type="EC" id="2.1.1.223"/>
    </reaction>
</comment>
<evidence type="ECO:0000259" key="7">
    <source>
        <dbReference type="Pfam" id="PF05175"/>
    </source>
</evidence>
<evidence type="ECO:0000256" key="3">
    <source>
        <dbReference type="ARBA" id="ARBA00022679"/>
    </source>
</evidence>
<dbReference type="GO" id="GO:0005737">
    <property type="term" value="C:cytoplasm"/>
    <property type="evidence" value="ECO:0007669"/>
    <property type="project" value="UniProtKB-SubCell"/>
</dbReference>
<reference evidence="8 9" key="1">
    <citation type="submission" date="2019-12" db="EMBL/GenBank/DDBJ databases">
        <title>Mucilaginibacter sp. HMF7410 genome sequencing and assembly.</title>
        <authorList>
            <person name="Kang H."/>
            <person name="Cha I."/>
            <person name="Kim H."/>
            <person name="Joh K."/>
        </authorList>
    </citation>
    <scope>NUCLEOTIDE SEQUENCE [LARGE SCALE GENOMIC DNA]</scope>
    <source>
        <strain evidence="8 9">HMF7410</strain>
    </source>
</reference>
<keyword evidence="5 6" id="KW-0819">tRNA processing</keyword>
<dbReference type="PROSITE" id="PS00092">
    <property type="entry name" value="N6_MTASE"/>
    <property type="match status" value="1"/>
</dbReference>
<comment type="subcellular location">
    <subcellularLocation>
        <location evidence="6">Cytoplasm</location>
    </subcellularLocation>
</comment>
<dbReference type="Pfam" id="PF05175">
    <property type="entry name" value="MTS"/>
    <property type="match status" value="1"/>
</dbReference>
<feature type="domain" description="Methyltransferase small" evidence="7">
    <location>
        <begin position="31"/>
        <end position="161"/>
    </location>
</feature>
<keyword evidence="3 6" id="KW-0808">Transferase</keyword>
<keyword evidence="1 6" id="KW-0963">Cytoplasm</keyword>
<keyword evidence="9" id="KW-1185">Reference proteome</keyword>
<dbReference type="InterPro" id="IPR050210">
    <property type="entry name" value="tRNA_Adenine-N(6)_MTase"/>
</dbReference>
<dbReference type="HAMAP" id="MF_01872">
    <property type="entry name" value="tRNA_methyltr_YfiC"/>
    <property type="match status" value="1"/>
</dbReference>
<evidence type="ECO:0000256" key="6">
    <source>
        <dbReference type="HAMAP-Rule" id="MF_01872"/>
    </source>
</evidence>
<dbReference type="Gene3D" id="3.40.50.150">
    <property type="entry name" value="Vaccinia Virus protein VP39"/>
    <property type="match status" value="1"/>
</dbReference>
<dbReference type="PANTHER" id="PTHR47739:SF1">
    <property type="entry name" value="TRNA1(VAL) (ADENINE(37)-N6)-METHYLTRANSFERASE"/>
    <property type="match status" value="1"/>
</dbReference>
<dbReference type="InterPro" id="IPR007848">
    <property type="entry name" value="Small_mtfrase_dom"/>
</dbReference>
<comment type="similarity">
    <text evidence="6">Belongs to the methyltransferase superfamily. tRNA (adenine-N(6)-)-methyltransferase family.</text>
</comment>
<evidence type="ECO:0000313" key="9">
    <source>
        <dbReference type="Proteomes" id="UP000462014"/>
    </source>
</evidence>
<dbReference type="PANTHER" id="PTHR47739">
    <property type="entry name" value="TRNA1(VAL) (ADENINE(37)-N6)-METHYLTRANSFERASE"/>
    <property type="match status" value="1"/>
</dbReference>
<dbReference type="Proteomes" id="UP000462014">
    <property type="component" value="Unassembled WGS sequence"/>
</dbReference>
<organism evidence="8 9">
    <name type="scientific">Mucilaginibacter arboris</name>
    <dbReference type="NCBI Taxonomy" id="2682090"/>
    <lineage>
        <taxon>Bacteria</taxon>
        <taxon>Pseudomonadati</taxon>
        <taxon>Bacteroidota</taxon>
        <taxon>Sphingobacteriia</taxon>
        <taxon>Sphingobacteriales</taxon>
        <taxon>Sphingobacteriaceae</taxon>
        <taxon>Mucilaginibacter</taxon>
    </lineage>
</organism>
<dbReference type="InterPro" id="IPR022882">
    <property type="entry name" value="tRNA_adenine-N6_MeTrfase"/>
</dbReference>
<name>A0A7K1T0M9_9SPHI</name>
<dbReference type="InterPro" id="IPR029063">
    <property type="entry name" value="SAM-dependent_MTases_sf"/>
</dbReference>
<evidence type="ECO:0000256" key="4">
    <source>
        <dbReference type="ARBA" id="ARBA00022691"/>
    </source>
</evidence>
<accession>A0A7K1T0M9</accession>
<dbReference type="AlphaFoldDB" id="A0A7K1T0M9"/>
<keyword evidence="2 6" id="KW-0489">Methyltransferase</keyword>
<proteinExistence type="inferred from homology"/>
<evidence type="ECO:0000313" key="8">
    <source>
        <dbReference type="EMBL" id="MVN23132.1"/>
    </source>
</evidence>
<dbReference type="EC" id="2.1.1.223" evidence="6"/>
<evidence type="ECO:0000256" key="2">
    <source>
        <dbReference type="ARBA" id="ARBA00022603"/>
    </source>
</evidence>